<protein>
    <submittedName>
        <fullName evidence="2">Uncharacterized protein</fullName>
    </submittedName>
</protein>
<reference evidence="2 3" key="1">
    <citation type="submission" date="2018-11" db="EMBL/GenBank/DDBJ databases">
        <authorList>
            <consortium name="Pathogen Informatics"/>
        </authorList>
    </citation>
    <scope>NUCLEOTIDE SEQUENCE [LARGE SCALE GENOMIC DNA]</scope>
    <source>
        <strain evidence="2 3">MHpl1</strain>
    </source>
</reference>
<organism evidence="2 3">
    <name type="scientific">Haemonchus placei</name>
    <name type="common">Barber's pole worm</name>
    <dbReference type="NCBI Taxonomy" id="6290"/>
    <lineage>
        <taxon>Eukaryota</taxon>
        <taxon>Metazoa</taxon>
        <taxon>Ecdysozoa</taxon>
        <taxon>Nematoda</taxon>
        <taxon>Chromadorea</taxon>
        <taxon>Rhabditida</taxon>
        <taxon>Rhabditina</taxon>
        <taxon>Rhabditomorpha</taxon>
        <taxon>Strongyloidea</taxon>
        <taxon>Trichostrongylidae</taxon>
        <taxon>Haemonchus</taxon>
    </lineage>
</organism>
<feature type="compositionally biased region" description="Basic and acidic residues" evidence="1">
    <location>
        <begin position="53"/>
        <end position="75"/>
    </location>
</feature>
<evidence type="ECO:0000313" key="2">
    <source>
        <dbReference type="EMBL" id="VDO09995.1"/>
    </source>
</evidence>
<evidence type="ECO:0000313" key="3">
    <source>
        <dbReference type="Proteomes" id="UP000268014"/>
    </source>
</evidence>
<dbReference type="Proteomes" id="UP000268014">
    <property type="component" value="Unassembled WGS sequence"/>
</dbReference>
<proteinExistence type="predicted"/>
<accession>A0A3P7W8I1</accession>
<name>A0A3P7W8I1_HAEPC</name>
<dbReference type="AlphaFoldDB" id="A0A3P7W8I1"/>
<gene>
    <name evidence="2" type="ORF">HPLM_LOCUS1532</name>
</gene>
<sequence>MDELAQGTTSKTKTLRKSARDTIGFDSSSFVHHKERQPSGCFASRVETPSANQHEHEVDCSKQEENEKGKVDNRTRSFVPLSHEPITNGDCGSSQQAFPLSSLNSVQKHLSTLRSCFTQSGESLKKNVTFSEDLVTTIFYEATNQELTQVPADDKEQSTDNEKASRCQLFFLIMSSGGEQ</sequence>
<dbReference type="EMBL" id="UZAF01002089">
    <property type="protein sequence ID" value="VDO09995.1"/>
    <property type="molecule type" value="Genomic_DNA"/>
</dbReference>
<evidence type="ECO:0000256" key="1">
    <source>
        <dbReference type="SAM" id="MobiDB-lite"/>
    </source>
</evidence>
<keyword evidence="3" id="KW-1185">Reference proteome</keyword>
<feature type="region of interest" description="Disordered" evidence="1">
    <location>
        <begin position="26"/>
        <end position="93"/>
    </location>
</feature>